<protein>
    <submittedName>
        <fullName evidence="1">Uncharacterized protein</fullName>
    </submittedName>
</protein>
<comment type="caution">
    <text evidence="1">The sequence shown here is derived from an EMBL/GenBank/DDBJ whole genome shotgun (WGS) entry which is preliminary data.</text>
</comment>
<reference evidence="1 2" key="1">
    <citation type="journal article" date="2021" name="Elife">
        <title>Chloroplast acquisition without the gene transfer in kleptoplastic sea slugs, Plakobranchus ocellatus.</title>
        <authorList>
            <person name="Maeda T."/>
            <person name="Takahashi S."/>
            <person name="Yoshida T."/>
            <person name="Shimamura S."/>
            <person name="Takaki Y."/>
            <person name="Nagai Y."/>
            <person name="Toyoda A."/>
            <person name="Suzuki Y."/>
            <person name="Arimoto A."/>
            <person name="Ishii H."/>
            <person name="Satoh N."/>
            <person name="Nishiyama T."/>
            <person name="Hasebe M."/>
            <person name="Maruyama T."/>
            <person name="Minagawa J."/>
            <person name="Obokata J."/>
            <person name="Shigenobu S."/>
        </authorList>
    </citation>
    <scope>NUCLEOTIDE SEQUENCE [LARGE SCALE GENOMIC DNA]</scope>
</reference>
<organism evidence="1 2">
    <name type="scientific">Plakobranchus ocellatus</name>
    <dbReference type="NCBI Taxonomy" id="259542"/>
    <lineage>
        <taxon>Eukaryota</taxon>
        <taxon>Metazoa</taxon>
        <taxon>Spiralia</taxon>
        <taxon>Lophotrochozoa</taxon>
        <taxon>Mollusca</taxon>
        <taxon>Gastropoda</taxon>
        <taxon>Heterobranchia</taxon>
        <taxon>Euthyneura</taxon>
        <taxon>Panpulmonata</taxon>
        <taxon>Sacoglossa</taxon>
        <taxon>Placobranchoidea</taxon>
        <taxon>Plakobranchidae</taxon>
        <taxon>Plakobranchus</taxon>
    </lineage>
</organism>
<dbReference type="EMBL" id="BLXT01004892">
    <property type="protein sequence ID" value="GFO17788.1"/>
    <property type="molecule type" value="Genomic_DNA"/>
</dbReference>
<proteinExistence type="predicted"/>
<accession>A0AAV4BG11</accession>
<dbReference type="Proteomes" id="UP000735302">
    <property type="component" value="Unassembled WGS sequence"/>
</dbReference>
<name>A0AAV4BG11_9GAST</name>
<evidence type="ECO:0000313" key="2">
    <source>
        <dbReference type="Proteomes" id="UP000735302"/>
    </source>
</evidence>
<gene>
    <name evidence="1" type="ORF">PoB_004429300</name>
</gene>
<evidence type="ECO:0000313" key="1">
    <source>
        <dbReference type="EMBL" id="GFO17788.1"/>
    </source>
</evidence>
<dbReference type="AlphaFoldDB" id="A0AAV4BG11"/>
<sequence length="123" mass="14359">MELPNEDNYGNTEARSERFSISLLHAGEEGIVLRRRTVVRSLGDAKIVPSNMICKYHHVVSRHHQSYTSRKNHSNPFSLKACCQMISPTKRKQLFLLKNLVMFSWTHLHSRYTNEVKDKILCF</sequence>
<keyword evidence="2" id="KW-1185">Reference proteome</keyword>